<gene>
    <name evidence="4" type="primary">FP25K</name>
    <name evidence="4" type="ORF">Eudi_ORF39</name>
</gene>
<evidence type="ECO:0000313" key="4">
    <source>
        <dbReference type="EMBL" id="QHB21698.1"/>
    </source>
</evidence>
<feature type="compositionally biased region" description="Low complexity" evidence="1">
    <location>
        <begin position="264"/>
        <end position="275"/>
    </location>
</feature>
<protein>
    <submittedName>
        <fullName evidence="4">FP25K</fullName>
    </submittedName>
</protein>
<sequence length="275" mass="32075">MKTDLINVSTLKNLIKTEIRRNVNENIHALNSKLKRLEDAELNSSVEIYGVYDALRLSEKKIRHNYIKKICALLSLDCKLVLEHEYKKNHIKVKLTDAATARDWQTKSCKKRLKNYDLDIDYDGPVKIFVAASHEHKQLLKKTRDALLAHYKYVSLCKNGIMVRENDTSKIHIVKTENDIYELLIKAKTNETSFCQKVVNNKLSLPSRHHRHYHHYHHHHFRDNDDNVYDDDEDVEDDEFNYLTIDTNVKIDVGNNDNDDGNGSDDITTTTTTTR</sequence>
<feature type="domain" description="FP protein N-terminal" evidence="2">
    <location>
        <begin position="43"/>
        <end position="130"/>
    </location>
</feature>
<evidence type="ECO:0000259" key="3">
    <source>
        <dbReference type="Pfam" id="PF25298"/>
    </source>
</evidence>
<keyword evidence="5" id="KW-1185">Reference proteome</keyword>
<dbReference type="EMBL" id="MN233792">
    <property type="protein sequence ID" value="QHB21698.1"/>
    <property type="molecule type" value="Genomic_DNA"/>
</dbReference>
<dbReference type="Pfam" id="PF25298">
    <property type="entry name" value="Baculo_FP_2nd"/>
    <property type="match status" value="1"/>
</dbReference>
<feature type="domain" description="FP protein C-terminal" evidence="3">
    <location>
        <begin position="134"/>
        <end position="183"/>
    </location>
</feature>
<dbReference type="Pfam" id="PF03258">
    <property type="entry name" value="Baculo_FP"/>
    <property type="match status" value="1"/>
</dbReference>
<dbReference type="InterPro" id="IPR057251">
    <property type="entry name" value="FP_C"/>
</dbReference>
<dbReference type="Proteomes" id="UP000830275">
    <property type="component" value="Segment"/>
</dbReference>
<feature type="region of interest" description="Disordered" evidence="1">
    <location>
        <begin position="253"/>
        <end position="275"/>
    </location>
</feature>
<reference evidence="4 5" key="1">
    <citation type="journal article" date="2019" name="Viruses">
        <title>Genome Analysis of a Novel Clade II.b Alphabaculovirus Obtained from Artaxa digramma.</title>
        <authorList>
            <person name="Li J."/>
            <person name="Duan X."/>
            <person name="Wang Q."/>
            <person name="Zhang L."/>
            <person name="Deng F."/>
            <person name="Wang H."/>
            <person name="Hu Z."/>
            <person name="Wang M."/>
            <person name="Wang J."/>
        </authorList>
    </citation>
    <scope>NUCLEOTIDE SEQUENCE [LARGE SCALE GENOMIC DNA]</scope>
    <source>
        <strain evidence="4 5">424</strain>
    </source>
</reference>
<name>A0AAE6UZK1_9ABAC</name>
<dbReference type="InterPro" id="IPR004941">
    <property type="entry name" value="FP_N"/>
</dbReference>
<evidence type="ECO:0000313" key="5">
    <source>
        <dbReference type="Proteomes" id="UP000830275"/>
    </source>
</evidence>
<accession>A0AAE6UZK1</accession>
<organism evidence="4 5">
    <name type="scientific">Artaxa digramma nucleopolyhedrovirus</name>
    <dbReference type="NCBI Taxonomy" id="3070910"/>
    <lineage>
        <taxon>Viruses</taxon>
        <taxon>Viruses incertae sedis</taxon>
        <taxon>Naldaviricetes</taxon>
        <taxon>Lefavirales</taxon>
        <taxon>Baculoviridae</taxon>
        <taxon>Alphabaculovirus</taxon>
        <taxon>Alphabaculovirus ardigrammae</taxon>
    </lineage>
</organism>
<evidence type="ECO:0000256" key="1">
    <source>
        <dbReference type="SAM" id="MobiDB-lite"/>
    </source>
</evidence>
<proteinExistence type="predicted"/>
<evidence type="ECO:0000259" key="2">
    <source>
        <dbReference type="Pfam" id="PF03258"/>
    </source>
</evidence>